<protein>
    <recommendedName>
        <fullName evidence="3">Protein kinase domain-containing protein</fullName>
    </recommendedName>
</protein>
<dbReference type="RefSeq" id="XP_058311071.1">
    <property type="nucleotide sequence ID" value="XM_058448727.1"/>
</dbReference>
<comment type="caution">
    <text evidence="1">The sequence shown here is derived from an EMBL/GenBank/DDBJ whole genome shotgun (WGS) entry which is preliminary data.</text>
</comment>
<dbReference type="InterPro" id="IPR011009">
    <property type="entry name" value="Kinase-like_dom_sf"/>
</dbReference>
<accession>A0A9W9NA41</accession>
<reference evidence="1" key="1">
    <citation type="submission" date="2022-12" db="EMBL/GenBank/DDBJ databases">
        <authorList>
            <person name="Petersen C."/>
        </authorList>
    </citation>
    <scope>NUCLEOTIDE SEQUENCE</scope>
    <source>
        <strain evidence="1">IBT 15544</strain>
    </source>
</reference>
<organism evidence="1 2">
    <name type="scientific">Penicillium cinerascens</name>
    <dbReference type="NCBI Taxonomy" id="70096"/>
    <lineage>
        <taxon>Eukaryota</taxon>
        <taxon>Fungi</taxon>
        <taxon>Dikarya</taxon>
        <taxon>Ascomycota</taxon>
        <taxon>Pezizomycotina</taxon>
        <taxon>Eurotiomycetes</taxon>
        <taxon>Eurotiomycetidae</taxon>
        <taxon>Eurotiales</taxon>
        <taxon>Aspergillaceae</taxon>
        <taxon>Penicillium</taxon>
    </lineage>
</organism>
<name>A0A9W9NA41_9EURO</name>
<dbReference type="GeneID" id="83176028"/>
<dbReference type="Proteomes" id="UP001150904">
    <property type="component" value="Unassembled WGS sequence"/>
</dbReference>
<dbReference type="SUPFAM" id="SSF56112">
    <property type="entry name" value="Protein kinase-like (PK-like)"/>
    <property type="match status" value="1"/>
</dbReference>
<evidence type="ECO:0000313" key="2">
    <source>
        <dbReference type="Proteomes" id="UP001150904"/>
    </source>
</evidence>
<dbReference type="OrthoDB" id="8300194at2759"/>
<dbReference type="AlphaFoldDB" id="A0A9W9NA41"/>
<proteinExistence type="predicted"/>
<gene>
    <name evidence="1" type="ORF">N7498_001665</name>
</gene>
<evidence type="ECO:0008006" key="3">
    <source>
        <dbReference type="Google" id="ProtNLM"/>
    </source>
</evidence>
<keyword evidence="2" id="KW-1185">Reference proteome</keyword>
<dbReference type="EMBL" id="JAPQKR010000005">
    <property type="protein sequence ID" value="KAJ5215258.1"/>
    <property type="molecule type" value="Genomic_DNA"/>
</dbReference>
<evidence type="ECO:0000313" key="1">
    <source>
        <dbReference type="EMBL" id="KAJ5215258.1"/>
    </source>
</evidence>
<reference evidence="1" key="2">
    <citation type="journal article" date="2023" name="IMA Fungus">
        <title>Comparative genomic study of the Penicillium genus elucidates a diverse pangenome and 15 lateral gene transfer events.</title>
        <authorList>
            <person name="Petersen C."/>
            <person name="Sorensen T."/>
            <person name="Nielsen M.R."/>
            <person name="Sondergaard T.E."/>
            <person name="Sorensen J.L."/>
            <person name="Fitzpatrick D.A."/>
            <person name="Frisvad J.C."/>
            <person name="Nielsen K.L."/>
        </authorList>
    </citation>
    <scope>NUCLEOTIDE SEQUENCE</scope>
    <source>
        <strain evidence="1">IBT 15544</strain>
    </source>
</reference>
<sequence>MGEPLKKSYIACGWTLDKEKRCHYISHLKLFYGASTRGVWSIGSDLILKDRPDEGPKAKVEVKTLKYLATHTDIPIPKVLLDWVDRDERYFVLNERIVGQTLEEA</sequence>